<accession>A0A914GRJ5</accession>
<reference evidence="2" key="1">
    <citation type="submission" date="2022-11" db="UniProtKB">
        <authorList>
            <consortium name="WormBaseParasite"/>
        </authorList>
    </citation>
    <scope>IDENTIFICATION</scope>
</reference>
<dbReference type="Proteomes" id="UP000887572">
    <property type="component" value="Unplaced"/>
</dbReference>
<proteinExistence type="predicted"/>
<name>A0A914GRJ5_GLORO</name>
<dbReference type="WBParaSite" id="Gr19_v10_g10091.t1">
    <property type="protein sequence ID" value="Gr19_v10_g10091.t1"/>
    <property type="gene ID" value="Gr19_v10_g10091"/>
</dbReference>
<evidence type="ECO:0000313" key="1">
    <source>
        <dbReference type="Proteomes" id="UP000887572"/>
    </source>
</evidence>
<organism evidence="1 2">
    <name type="scientific">Globodera rostochiensis</name>
    <name type="common">Golden nematode worm</name>
    <name type="synonym">Heterodera rostochiensis</name>
    <dbReference type="NCBI Taxonomy" id="31243"/>
    <lineage>
        <taxon>Eukaryota</taxon>
        <taxon>Metazoa</taxon>
        <taxon>Ecdysozoa</taxon>
        <taxon>Nematoda</taxon>
        <taxon>Chromadorea</taxon>
        <taxon>Rhabditida</taxon>
        <taxon>Tylenchina</taxon>
        <taxon>Tylenchomorpha</taxon>
        <taxon>Tylenchoidea</taxon>
        <taxon>Heteroderidae</taxon>
        <taxon>Heteroderinae</taxon>
        <taxon>Globodera</taxon>
    </lineage>
</organism>
<dbReference type="AlphaFoldDB" id="A0A914GRJ5"/>
<evidence type="ECO:0000313" key="2">
    <source>
        <dbReference type="WBParaSite" id="Gr19_v10_g10091.t1"/>
    </source>
</evidence>
<protein>
    <submittedName>
        <fullName evidence="2">Uncharacterized protein</fullName>
    </submittedName>
</protein>
<keyword evidence="1" id="KW-1185">Reference proteome</keyword>
<sequence length="156" mass="17338">MTKIGAAKFFAAGEIRADKGRPAGKWHGANSATVGWSSPKINFDFLREHSVPTAHRNELKLETDGRAKQSTQIICPNYLCLPPSSNLSDLLTAPLMDSHAANKSVKFEYYAGTRQFNANSIQQFSATIFRRVIGYLFLTTLNIAQERPKVFEITSD</sequence>